<reference evidence="1 2" key="1">
    <citation type="submission" date="2012-04" db="EMBL/GenBank/DDBJ databases">
        <authorList>
            <person name="Durkin A.S."/>
            <person name="McCorrison J."/>
            <person name="Torralba M."/>
            <person name="Gillis M."/>
            <person name="Methe B."/>
            <person name="Sutton G."/>
            <person name="Nelson K.E."/>
        </authorList>
    </citation>
    <scope>NUCLEOTIDE SEQUENCE [LARGE SCALE GENOMIC DNA]</scope>
    <source>
        <strain evidence="1 2">HK2019</strain>
    </source>
</reference>
<name>A0ABN0EWT2_HAEPA</name>
<gene>
    <name evidence="1" type="ORF">HMPREF1119_0089</name>
</gene>
<protein>
    <submittedName>
        <fullName evidence="1">PF13338 domain protein</fullName>
    </submittedName>
</protein>
<dbReference type="EMBL" id="AJTC01000008">
    <property type="protein sequence ID" value="EIJ31443.1"/>
    <property type="molecule type" value="Genomic_DNA"/>
</dbReference>
<dbReference type="InterPro" id="IPR045738">
    <property type="entry name" value="DUF6088"/>
</dbReference>
<dbReference type="Pfam" id="PF19570">
    <property type="entry name" value="DUF6088"/>
    <property type="match status" value="1"/>
</dbReference>
<proteinExistence type="predicted"/>
<dbReference type="Proteomes" id="UP000003778">
    <property type="component" value="Unassembled WGS sequence"/>
</dbReference>
<organism evidence="1 2">
    <name type="scientific">Haemophilus parainfluenzae HK2019</name>
    <dbReference type="NCBI Taxonomy" id="1095746"/>
    <lineage>
        <taxon>Bacteria</taxon>
        <taxon>Pseudomonadati</taxon>
        <taxon>Pseudomonadota</taxon>
        <taxon>Gammaproteobacteria</taxon>
        <taxon>Pasteurellales</taxon>
        <taxon>Pasteurellaceae</taxon>
        <taxon>Haemophilus</taxon>
    </lineage>
</organism>
<keyword evidence="2" id="KW-1185">Reference proteome</keyword>
<comment type="caution">
    <text evidence="1">The sequence shown here is derived from an EMBL/GenBank/DDBJ whole genome shotgun (WGS) entry which is preliminary data.</text>
</comment>
<evidence type="ECO:0000313" key="2">
    <source>
        <dbReference type="Proteomes" id="UP000003778"/>
    </source>
</evidence>
<dbReference type="RefSeq" id="WP_005699477.1">
    <property type="nucleotide sequence ID" value="NZ_AJTC01000008.1"/>
</dbReference>
<sequence>MTIAQRIKEKIDHFKQGEIFSSREFLELGNRAVIDKTLSRMVQKGQIERAARGLFFRPIKNRFVGNVPINIETVIEAISQQNGETIQVHGAEAARLFKLSTQMPTKTVFYTNGATRKIKIGNKEVQMIHTSNQRKLQYAGTKIGLAISALWYLGRNLVTPSVIFTLKSYLSTEEFSMLKNANLTNWMYNAISETELQV</sequence>
<evidence type="ECO:0000313" key="1">
    <source>
        <dbReference type="EMBL" id="EIJ31443.1"/>
    </source>
</evidence>
<accession>A0ABN0EWT2</accession>